<evidence type="ECO:0000313" key="2">
    <source>
        <dbReference type="EMBL" id="TKB55992.1"/>
    </source>
</evidence>
<keyword evidence="1" id="KW-0812">Transmembrane</keyword>
<comment type="caution">
    <text evidence="2">The sequence shown here is derived from an EMBL/GenBank/DDBJ whole genome shotgun (WGS) entry which is preliminary data.</text>
</comment>
<gene>
    <name evidence="2" type="ORF">FCL42_07170</name>
</gene>
<name>A0A4U1BRR1_9GAMM</name>
<reference evidence="2 3" key="1">
    <citation type="submission" date="2019-04" db="EMBL/GenBank/DDBJ databases">
        <authorList>
            <person name="Hwang J.C."/>
        </authorList>
    </citation>
    <scope>NUCLEOTIDE SEQUENCE [LARGE SCALE GENOMIC DNA]</scope>
    <source>
        <strain evidence="2 3">IMCC35002</strain>
    </source>
</reference>
<evidence type="ECO:0000256" key="1">
    <source>
        <dbReference type="SAM" id="Phobius"/>
    </source>
</evidence>
<keyword evidence="3" id="KW-1185">Reference proteome</keyword>
<proteinExistence type="predicted"/>
<organism evidence="2 3">
    <name type="scientific">Ferrimonas aestuarii</name>
    <dbReference type="NCBI Taxonomy" id="2569539"/>
    <lineage>
        <taxon>Bacteria</taxon>
        <taxon>Pseudomonadati</taxon>
        <taxon>Pseudomonadota</taxon>
        <taxon>Gammaproteobacteria</taxon>
        <taxon>Alteromonadales</taxon>
        <taxon>Ferrimonadaceae</taxon>
        <taxon>Ferrimonas</taxon>
    </lineage>
</organism>
<dbReference type="OrthoDB" id="6227360at2"/>
<sequence length="157" mass="17793">MTAQPEVQFRPWLSRLVAVVVILLVIFVVLINFLRTQPYIEDRLLRVAQQRFLTSVNLAKGQWLMDGRPSRLQWQVPGSDQAAWLSMNAHGWPMAKSGCNQLYSQLMGEAPETLDLDVSEQQVSRVSGAKVCFYSIQAWQLQYHSATGSVILLTRSD</sequence>
<dbReference type="EMBL" id="SWCJ01000004">
    <property type="protein sequence ID" value="TKB55992.1"/>
    <property type="molecule type" value="Genomic_DNA"/>
</dbReference>
<dbReference type="RefSeq" id="WP_136862721.1">
    <property type="nucleotide sequence ID" value="NZ_SWCJ01000004.1"/>
</dbReference>
<evidence type="ECO:0000313" key="3">
    <source>
        <dbReference type="Proteomes" id="UP000305675"/>
    </source>
</evidence>
<accession>A0A4U1BRR1</accession>
<feature type="transmembrane region" description="Helical" evidence="1">
    <location>
        <begin position="12"/>
        <end position="34"/>
    </location>
</feature>
<keyword evidence="1" id="KW-1133">Transmembrane helix</keyword>
<dbReference type="AlphaFoldDB" id="A0A4U1BRR1"/>
<dbReference type="Proteomes" id="UP000305675">
    <property type="component" value="Unassembled WGS sequence"/>
</dbReference>
<keyword evidence="1" id="KW-0472">Membrane</keyword>
<protein>
    <recommendedName>
        <fullName evidence="4">MSHA biogenesis protein MshF</fullName>
    </recommendedName>
</protein>
<evidence type="ECO:0008006" key="4">
    <source>
        <dbReference type="Google" id="ProtNLM"/>
    </source>
</evidence>